<dbReference type="Proteomes" id="UP000319663">
    <property type="component" value="Unassembled WGS sequence"/>
</dbReference>
<comment type="caution">
    <text evidence="2">The sequence shown here is derived from an EMBL/GenBank/DDBJ whole genome shotgun (WGS) entry which is preliminary data.</text>
</comment>
<feature type="compositionally biased region" description="Basic residues" evidence="1">
    <location>
        <begin position="7"/>
        <end position="16"/>
    </location>
</feature>
<accession>A0A507QLJ9</accession>
<organism evidence="2 3">
    <name type="scientific">Monascus purpureus</name>
    <name type="common">Red mold</name>
    <name type="synonym">Monascus anka</name>
    <dbReference type="NCBI Taxonomy" id="5098"/>
    <lineage>
        <taxon>Eukaryota</taxon>
        <taxon>Fungi</taxon>
        <taxon>Dikarya</taxon>
        <taxon>Ascomycota</taxon>
        <taxon>Pezizomycotina</taxon>
        <taxon>Eurotiomycetes</taxon>
        <taxon>Eurotiomycetidae</taxon>
        <taxon>Eurotiales</taxon>
        <taxon>Aspergillaceae</taxon>
        <taxon>Monascus</taxon>
    </lineage>
</organism>
<feature type="region of interest" description="Disordered" evidence="1">
    <location>
        <begin position="1"/>
        <end position="125"/>
    </location>
</feature>
<proteinExistence type="predicted"/>
<dbReference type="STRING" id="5098.A0A507QLJ9"/>
<feature type="compositionally biased region" description="Acidic residues" evidence="1">
    <location>
        <begin position="291"/>
        <end position="303"/>
    </location>
</feature>
<feature type="compositionally biased region" description="Basic and acidic residues" evidence="1">
    <location>
        <begin position="325"/>
        <end position="340"/>
    </location>
</feature>
<dbReference type="AlphaFoldDB" id="A0A507QLJ9"/>
<reference evidence="2 3" key="1">
    <citation type="submission" date="2019-06" db="EMBL/GenBank/DDBJ databases">
        <title>Wine fermentation using esterase from Monascus purpureus.</title>
        <authorList>
            <person name="Geng C."/>
            <person name="Zhang Y."/>
        </authorList>
    </citation>
    <scope>NUCLEOTIDE SEQUENCE [LARGE SCALE GENOMIC DNA]</scope>
    <source>
        <strain evidence="2">HQ1</strain>
    </source>
</reference>
<gene>
    <name evidence="2" type="ORF">MPDQ_004530</name>
</gene>
<feature type="compositionally biased region" description="Low complexity" evidence="1">
    <location>
        <begin position="234"/>
        <end position="246"/>
    </location>
</feature>
<feature type="compositionally biased region" description="Low complexity" evidence="1">
    <location>
        <begin position="92"/>
        <end position="102"/>
    </location>
</feature>
<evidence type="ECO:0000256" key="1">
    <source>
        <dbReference type="SAM" id="MobiDB-lite"/>
    </source>
</evidence>
<sequence>MTDFRPPMHHGVHRKPLPPTTQHAYSFQVGDAPPFQQPLVRHPSGPSSTAGRTRTSLSSTMPYATAPIYPTKPPLPHTMTTPVNFPPTRRLSSGTTSTSSTGNFGFQGPPSANVDVHRSSSSRSTNAQLGYVALMRRQKATVWCDRAQPEDPRIRAQKLAEKKRAYREINVAGSRVGTHGSGKTKHKDKGTTEFSPSTLVSGAVPVRLSANEVGDDADDEIPMDGNLPHRRTGSGRSSQSGRFPSGYQRPNPGPTSISGTPPPNEKTDLPGVSEKQEHEQEAKNESHSRFDDDDNSIGSEPEESFGTVGDMAAPRAALTAVQKAKRADELRRSGSVDDRTTSLTGVRLFVANPDLSD</sequence>
<feature type="region of interest" description="Disordered" evidence="1">
    <location>
        <begin position="170"/>
        <end position="342"/>
    </location>
</feature>
<evidence type="ECO:0000313" key="2">
    <source>
        <dbReference type="EMBL" id="TQB67837.1"/>
    </source>
</evidence>
<protein>
    <submittedName>
        <fullName evidence="2">Uncharacterized protein</fullName>
    </submittedName>
</protein>
<dbReference type="EMBL" id="VIFY01000297">
    <property type="protein sequence ID" value="TQB67837.1"/>
    <property type="molecule type" value="Genomic_DNA"/>
</dbReference>
<name>A0A507QLJ9_MONPU</name>
<keyword evidence="3" id="KW-1185">Reference proteome</keyword>
<feature type="compositionally biased region" description="Acidic residues" evidence="1">
    <location>
        <begin position="213"/>
        <end position="222"/>
    </location>
</feature>
<evidence type="ECO:0000313" key="3">
    <source>
        <dbReference type="Proteomes" id="UP000319663"/>
    </source>
</evidence>
<feature type="compositionally biased region" description="Polar residues" evidence="1">
    <location>
        <begin position="45"/>
        <end position="62"/>
    </location>
</feature>
<feature type="compositionally biased region" description="Basic and acidic residues" evidence="1">
    <location>
        <begin position="274"/>
        <end position="290"/>
    </location>
</feature>